<dbReference type="SUPFAM" id="SSF57184">
    <property type="entry name" value="Growth factor receptor domain"/>
    <property type="match status" value="1"/>
</dbReference>
<evidence type="ECO:0000256" key="6">
    <source>
        <dbReference type="ARBA" id="ARBA00022737"/>
    </source>
</evidence>
<keyword evidence="8" id="KW-0325">Glycoprotein</keyword>
<dbReference type="PANTHER" id="PTHR47333:SF4">
    <property type="entry name" value="EGF-LIKE DOMAIN-CONTAINING PROTEIN"/>
    <property type="match status" value="1"/>
</dbReference>
<feature type="domain" description="EGF-like" evidence="10">
    <location>
        <begin position="357"/>
        <end position="398"/>
    </location>
</feature>
<dbReference type="Pfam" id="PF07645">
    <property type="entry name" value="EGF_CA"/>
    <property type="match status" value="7"/>
</dbReference>
<dbReference type="PROSITE" id="PS01186">
    <property type="entry name" value="EGF_2"/>
    <property type="match status" value="5"/>
</dbReference>
<evidence type="ECO:0000259" key="10">
    <source>
        <dbReference type="PROSITE" id="PS50026"/>
    </source>
</evidence>
<feature type="domain" description="EGF-like" evidence="10">
    <location>
        <begin position="274"/>
        <end position="315"/>
    </location>
</feature>
<dbReference type="SUPFAM" id="SSF57196">
    <property type="entry name" value="EGF/Laminin"/>
    <property type="match status" value="4"/>
</dbReference>
<gene>
    <name evidence="12" type="ORF">LAZ67_2004332</name>
</gene>
<dbReference type="InterPro" id="IPR009030">
    <property type="entry name" value="Growth_fac_rcpt_cys_sf"/>
</dbReference>
<dbReference type="InterPro" id="IPR049883">
    <property type="entry name" value="NOTCH1_EGF-like"/>
</dbReference>
<dbReference type="EMBL" id="CP092864">
    <property type="protein sequence ID" value="UYV63505.1"/>
    <property type="molecule type" value="Genomic_DNA"/>
</dbReference>
<evidence type="ECO:0000256" key="8">
    <source>
        <dbReference type="ARBA" id="ARBA00023180"/>
    </source>
</evidence>
<feature type="domain" description="EGF-like" evidence="10">
    <location>
        <begin position="316"/>
        <end position="356"/>
    </location>
</feature>
<dbReference type="PROSITE" id="PS50026">
    <property type="entry name" value="EGF_3"/>
    <property type="match status" value="7"/>
</dbReference>
<sequence>MIWCVPDINECLSNPTICGRGTCVNQQGGYTCLCPPGFVLVSSGTCIGCGQLELIKIFEDFRWVSGIWVNFGKSQGLWCCSLKNGIHFPIDLTPEHGRKIIILSTIVTPGHATTCVPDMRKSMCYRQYRLDDYCQHPMMSNQTKMSCCCSVGRAWGEPCEPCPEPNSEEYHQLCSPTPGTIINPITGEVDDVDECQGMVCQNGYCINTVGSFRCDCYRGYVYNPSLLTCDDANECDQSPPPCGRSAQCINNPGSYECRCPDGYKLAHSLRDCLDLDECTDRPGLCQNGVCTNFEGSFRCTCNPGFFLSPAGDQCLDIDECTRMPRTCSNGTCQNTQGSFQCVCHQGFQLGQDGDCVDVDECRTQYGICLNGRCRNTIGSFQCSCQEGYELGLDARSCLDINECLQPGMCSKGVCQNSEGSFQCTCPPGFQLTHDKRNCEGNTIW</sequence>
<feature type="domain" description="EGF-like" evidence="10">
    <location>
        <begin position="399"/>
        <end position="439"/>
    </location>
</feature>
<evidence type="ECO:0000259" key="11">
    <source>
        <dbReference type="PROSITE" id="PS51364"/>
    </source>
</evidence>
<dbReference type="InterPro" id="IPR036773">
    <property type="entry name" value="TB_dom_sf"/>
</dbReference>
<feature type="domain" description="TB" evidence="11">
    <location>
        <begin position="122"/>
        <end position="174"/>
    </location>
</feature>
<dbReference type="InterPro" id="IPR017878">
    <property type="entry name" value="TB_dom"/>
</dbReference>
<evidence type="ECO:0000256" key="1">
    <source>
        <dbReference type="ARBA" id="ARBA00004498"/>
    </source>
</evidence>
<evidence type="ECO:0000313" key="13">
    <source>
        <dbReference type="Proteomes" id="UP001235939"/>
    </source>
</evidence>
<dbReference type="Gene3D" id="3.90.290.10">
    <property type="entry name" value="TGF-beta binding (TB) domain"/>
    <property type="match status" value="1"/>
</dbReference>
<evidence type="ECO:0000256" key="5">
    <source>
        <dbReference type="ARBA" id="ARBA00022729"/>
    </source>
</evidence>
<comment type="subcellular location">
    <subcellularLocation>
        <location evidence="1">Secreted</location>
        <location evidence="1">Extracellular space</location>
        <location evidence="1">Extracellular matrix</location>
    </subcellularLocation>
</comment>
<dbReference type="InterPro" id="IPR001881">
    <property type="entry name" value="EGF-like_Ca-bd_dom"/>
</dbReference>
<comment type="caution">
    <text evidence="9">Lacks conserved residue(s) required for the propagation of feature annotation.</text>
</comment>
<feature type="domain" description="EGF-like" evidence="10">
    <location>
        <begin position="191"/>
        <end position="230"/>
    </location>
</feature>
<keyword evidence="5" id="KW-0732">Signal</keyword>
<organism evidence="12 13">
    <name type="scientific">Cordylochernes scorpioides</name>
    <dbReference type="NCBI Taxonomy" id="51811"/>
    <lineage>
        <taxon>Eukaryota</taxon>
        <taxon>Metazoa</taxon>
        <taxon>Ecdysozoa</taxon>
        <taxon>Arthropoda</taxon>
        <taxon>Chelicerata</taxon>
        <taxon>Arachnida</taxon>
        <taxon>Pseudoscorpiones</taxon>
        <taxon>Cheliferoidea</taxon>
        <taxon>Chernetidae</taxon>
        <taxon>Cordylochernes</taxon>
    </lineage>
</organism>
<evidence type="ECO:0000256" key="3">
    <source>
        <dbReference type="ARBA" id="ARBA00022530"/>
    </source>
</evidence>
<keyword evidence="7 9" id="KW-1015">Disulfide bond</keyword>
<proteinExistence type="predicted"/>
<dbReference type="SMART" id="SM00179">
    <property type="entry name" value="EGF_CA"/>
    <property type="match status" value="7"/>
</dbReference>
<evidence type="ECO:0000256" key="7">
    <source>
        <dbReference type="ARBA" id="ARBA00023157"/>
    </source>
</evidence>
<dbReference type="Gene3D" id="2.10.25.10">
    <property type="entry name" value="Laminin"/>
    <property type="match status" value="7"/>
</dbReference>
<dbReference type="PROSITE" id="PS00010">
    <property type="entry name" value="ASX_HYDROXYL"/>
    <property type="match status" value="7"/>
</dbReference>
<dbReference type="Proteomes" id="UP001235939">
    <property type="component" value="Chromosome 02"/>
</dbReference>
<protein>
    <submittedName>
        <fullName evidence="12">FBN1</fullName>
    </submittedName>
</protein>
<keyword evidence="13" id="KW-1185">Reference proteome</keyword>
<evidence type="ECO:0000313" key="12">
    <source>
        <dbReference type="EMBL" id="UYV63505.1"/>
    </source>
</evidence>
<feature type="disulfide bond" evidence="9">
    <location>
        <begin position="195"/>
        <end position="205"/>
    </location>
</feature>
<dbReference type="Pfam" id="PF00683">
    <property type="entry name" value="TB"/>
    <property type="match status" value="1"/>
</dbReference>
<keyword evidence="2" id="KW-0964">Secreted</keyword>
<dbReference type="PROSITE" id="PS51364">
    <property type="entry name" value="TB"/>
    <property type="match status" value="1"/>
</dbReference>
<keyword evidence="4 9" id="KW-0245">EGF-like domain</keyword>
<accession>A0ABY6K4J9</accession>
<evidence type="ECO:0000256" key="4">
    <source>
        <dbReference type="ARBA" id="ARBA00022536"/>
    </source>
</evidence>
<name>A0ABY6K4J9_9ARAC</name>
<dbReference type="InterPro" id="IPR000152">
    <property type="entry name" value="EGF-type_Asp/Asn_hydroxyl_site"/>
</dbReference>
<dbReference type="InterPro" id="IPR000742">
    <property type="entry name" value="EGF"/>
</dbReference>
<feature type="domain" description="EGF-like" evidence="10">
    <location>
        <begin position="7"/>
        <end position="44"/>
    </location>
</feature>
<keyword evidence="6" id="KW-0677">Repeat</keyword>
<reference evidence="12 13" key="1">
    <citation type="submission" date="2022-01" db="EMBL/GenBank/DDBJ databases">
        <title>A chromosomal length assembly of Cordylochernes scorpioides.</title>
        <authorList>
            <person name="Zeh D."/>
            <person name="Zeh J."/>
        </authorList>
    </citation>
    <scope>NUCLEOTIDE SEQUENCE [LARGE SCALE GENOMIC DNA]</scope>
    <source>
        <strain evidence="12">IN4F17</strain>
        <tissue evidence="12">Whole Body</tissue>
    </source>
</reference>
<dbReference type="PROSITE" id="PS01187">
    <property type="entry name" value="EGF_CA"/>
    <property type="match status" value="3"/>
</dbReference>
<dbReference type="InterPro" id="IPR018097">
    <property type="entry name" value="EGF_Ca-bd_CS"/>
</dbReference>
<dbReference type="PANTHER" id="PTHR47333">
    <property type="entry name" value="VON WILLEBRAND FACTOR C AND EGF DOMAIN-CONTAINING PROTEIN"/>
    <property type="match status" value="1"/>
</dbReference>
<evidence type="ECO:0000256" key="9">
    <source>
        <dbReference type="PROSITE-ProRule" id="PRU00076"/>
    </source>
</evidence>
<dbReference type="SMART" id="SM00181">
    <property type="entry name" value="EGF"/>
    <property type="match status" value="7"/>
</dbReference>
<keyword evidence="3" id="KW-0272">Extracellular matrix</keyword>
<dbReference type="CDD" id="cd00054">
    <property type="entry name" value="EGF_CA"/>
    <property type="match status" value="7"/>
</dbReference>
<dbReference type="SUPFAM" id="SSF57581">
    <property type="entry name" value="TB module/8-cys domain"/>
    <property type="match status" value="1"/>
</dbReference>
<evidence type="ECO:0000256" key="2">
    <source>
        <dbReference type="ARBA" id="ARBA00022525"/>
    </source>
</evidence>
<dbReference type="InterPro" id="IPR052080">
    <property type="entry name" value="vWF_C/EGF_Fibrillin"/>
</dbReference>
<feature type="domain" description="EGF-like" evidence="10">
    <location>
        <begin position="231"/>
        <end position="269"/>
    </location>
</feature>